<dbReference type="Proteomes" id="UP000203282">
    <property type="component" value="Segment"/>
</dbReference>
<accession>M1UFW6</accession>
<evidence type="ECO:0000313" key="1">
    <source>
        <dbReference type="EMBL" id="AGG54102.1"/>
    </source>
</evidence>
<gene>
    <name evidence="1" type="ORF">CYXG_00038</name>
</gene>
<organism evidence="1 2">
    <name type="scientific">Synechococcus phage S-SSM4</name>
    <dbReference type="NCBI Taxonomy" id="536466"/>
    <lineage>
        <taxon>Viruses</taxon>
        <taxon>Duplodnaviria</taxon>
        <taxon>Heunggongvirae</taxon>
        <taxon>Uroviricota</taxon>
        <taxon>Caudoviricetes</taxon>
        <taxon>Pantevenvirales</taxon>
        <taxon>Kyanoviridae</taxon>
        <taxon>Greenvirus</taxon>
        <taxon>Greenvirus ssm4</taxon>
    </lineage>
</organism>
<dbReference type="KEGG" id="vg:15013460"/>
<sequence length="96" mass="11274">MNSVNLPTKQLEYVKDVLSERYNDLATRPVHVDMHRDECATLYDIILNIQCVIETENYNEIWGDSINPYKPTLEEYLKEKAFVTDKEVAQQQLKLP</sequence>
<name>M1UFW6_9CAUD</name>
<dbReference type="RefSeq" id="YP_007677227.1">
    <property type="nucleotide sequence ID" value="NC_020875.1"/>
</dbReference>
<evidence type="ECO:0000313" key="2">
    <source>
        <dbReference type="Proteomes" id="UP000203282"/>
    </source>
</evidence>
<proteinExistence type="predicted"/>
<dbReference type="GeneID" id="15013460"/>
<keyword evidence="2" id="KW-1185">Reference proteome</keyword>
<reference evidence="1 2" key="1">
    <citation type="submission" date="2010-03" db="EMBL/GenBank/DDBJ databases">
        <title>The Genome Sequence of Cyanophage S-SSM4.</title>
        <authorList>
            <consortium name="The Broad Institute Genome Sequencing Platform"/>
            <person name="Henn M.R."/>
            <person name="Sullivan M.S."/>
            <person name="Osburne M.S."/>
            <person name="Levin J."/>
            <person name="Malboeuf C."/>
            <person name="Casali M."/>
            <person name="Russ C."/>
            <person name="Lennon N."/>
            <person name="Erlich R."/>
            <person name="Young S.K."/>
            <person name="Koehrsen M."/>
            <person name="Yandava C."/>
            <person name="Zeng Q."/>
            <person name="Alvarado L."/>
            <person name="Anderson S."/>
            <person name="Berlin A."/>
            <person name="Borenstein D."/>
            <person name="Chen Z."/>
            <person name="Engels R."/>
            <person name="Freedman E."/>
            <person name="Gellesch M."/>
            <person name="Goldberg J."/>
            <person name="Green L."/>
            <person name="Griggs A."/>
            <person name="Gujja S."/>
            <person name="Heiman D."/>
            <person name="Hepburn T."/>
            <person name="Howarth C."/>
            <person name="Jen D."/>
            <person name="Larson L."/>
            <person name="Lewis B."/>
            <person name="Mehta T."/>
            <person name="Park D."/>
            <person name="Pearson M."/>
            <person name="Roberts A."/>
            <person name="Ryan E."/>
            <person name="Saif S."/>
            <person name="Shea T."/>
            <person name="Shenoy N."/>
            <person name="Sisk P."/>
            <person name="Stolte C."/>
            <person name="Sykes S."/>
            <person name="Walk T."/>
            <person name="White J."/>
            <person name="Yu Q."/>
            <person name="Coleman M.L."/>
            <person name="Huang K.H."/>
            <person name="Weigele P.R."/>
            <person name="DeFrancesco A.S."/>
            <person name="Kern S.E."/>
            <person name="Thompson L.R."/>
            <person name="Fu R."/>
            <person name="Hombeck B."/>
            <person name="Chisholm S.W."/>
            <person name="Haas B."/>
            <person name="Nusbaum C."/>
            <person name="Galagan J."/>
            <person name="Birren B."/>
        </authorList>
    </citation>
    <scope>NUCLEOTIDE SEQUENCE [LARGE SCALE GENOMIC DNA]</scope>
    <source>
        <strain evidence="1 2">S-SSM4</strain>
    </source>
</reference>
<dbReference type="EMBL" id="HQ316583">
    <property type="protein sequence ID" value="AGG54102.1"/>
    <property type="molecule type" value="Genomic_DNA"/>
</dbReference>
<protein>
    <submittedName>
        <fullName evidence="1">Uncharacterized protein</fullName>
    </submittedName>
</protein>